<evidence type="ECO:0000256" key="4">
    <source>
        <dbReference type="ARBA" id="ARBA00022801"/>
    </source>
</evidence>
<keyword evidence="2" id="KW-0645">Protease</keyword>
<dbReference type="AlphaFoldDB" id="A0AAD9CX45"/>
<dbReference type="Pfam" id="PF22456">
    <property type="entry name" value="PqqF-like_C_4"/>
    <property type="match status" value="1"/>
</dbReference>
<dbReference type="FunFam" id="3.30.830.10:FF:000004">
    <property type="entry name" value="Putative insulin-degrading enzyme"/>
    <property type="match status" value="1"/>
</dbReference>
<evidence type="ECO:0000256" key="1">
    <source>
        <dbReference type="ARBA" id="ARBA00007261"/>
    </source>
</evidence>
<keyword evidence="13" id="KW-1185">Reference proteome</keyword>
<evidence type="ECO:0000256" key="7">
    <source>
        <dbReference type="RuleBase" id="RU004447"/>
    </source>
</evidence>
<dbReference type="InterPro" id="IPR011765">
    <property type="entry name" value="Pept_M16_N"/>
</dbReference>
<proteinExistence type="inferred from homology"/>
<evidence type="ECO:0000256" key="3">
    <source>
        <dbReference type="ARBA" id="ARBA00022723"/>
    </source>
</evidence>
<dbReference type="InterPro" id="IPR050626">
    <property type="entry name" value="Peptidase_M16"/>
</dbReference>
<dbReference type="InterPro" id="IPR054734">
    <property type="entry name" value="PqqF-like_C_4"/>
</dbReference>
<dbReference type="EMBL" id="JAODAN010000006">
    <property type="protein sequence ID" value="KAK1923686.1"/>
    <property type="molecule type" value="Genomic_DNA"/>
</dbReference>
<dbReference type="Gene3D" id="3.30.830.10">
    <property type="entry name" value="Metalloenzyme, LuxS/M16 peptidase-like"/>
    <property type="match status" value="4"/>
</dbReference>
<keyword evidence="5" id="KW-0862">Zinc</keyword>
<evidence type="ECO:0000313" key="13">
    <source>
        <dbReference type="Proteomes" id="UP001182556"/>
    </source>
</evidence>
<dbReference type="PANTHER" id="PTHR43690">
    <property type="entry name" value="NARDILYSIN"/>
    <property type="match status" value="1"/>
</dbReference>
<evidence type="ECO:0000256" key="6">
    <source>
        <dbReference type="ARBA" id="ARBA00023049"/>
    </source>
</evidence>
<dbReference type="InterPro" id="IPR001431">
    <property type="entry name" value="Pept_M16_Zn_BS"/>
</dbReference>
<dbReference type="InterPro" id="IPR011249">
    <property type="entry name" value="Metalloenz_LuxS/M16"/>
</dbReference>
<dbReference type="PANTHER" id="PTHR43690:SF18">
    <property type="entry name" value="INSULIN-DEGRADING ENZYME-RELATED"/>
    <property type="match status" value="1"/>
</dbReference>
<feature type="domain" description="Peptidase M16 N-terminal" evidence="8">
    <location>
        <begin position="67"/>
        <end position="203"/>
    </location>
</feature>
<keyword evidence="6" id="KW-0482">Metalloprotease</keyword>
<dbReference type="Pfam" id="PF16187">
    <property type="entry name" value="Peptidase_M16_M"/>
    <property type="match status" value="1"/>
</dbReference>
<dbReference type="GO" id="GO:0043171">
    <property type="term" value="P:peptide catabolic process"/>
    <property type="evidence" value="ECO:0007669"/>
    <property type="project" value="TreeGrafter"/>
</dbReference>
<evidence type="ECO:0000259" key="8">
    <source>
        <dbReference type="Pfam" id="PF00675"/>
    </source>
</evidence>
<evidence type="ECO:0000259" key="10">
    <source>
        <dbReference type="Pfam" id="PF16187"/>
    </source>
</evidence>
<dbReference type="Pfam" id="PF00675">
    <property type="entry name" value="Peptidase_M16"/>
    <property type="match status" value="1"/>
</dbReference>
<dbReference type="GO" id="GO:0005739">
    <property type="term" value="C:mitochondrion"/>
    <property type="evidence" value="ECO:0007669"/>
    <property type="project" value="TreeGrafter"/>
</dbReference>
<reference evidence="12" key="1">
    <citation type="submission" date="2023-02" db="EMBL/GenBank/DDBJ databases">
        <title>Identification and recombinant expression of a fungal hydrolase from Papiliotrema laurentii that hydrolyzes apple cutin and clears colloidal polyester polyurethane.</title>
        <authorList>
            <consortium name="DOE Joint Genome Institute"/>
            <person name="Roman V.A."/>
            <person name="Bojanowski C."/>
            <person name="Crable B.R."/>
            <person name="Wagner D.N."/>
            <person name="Hung C.S."/>
            <person name="Nadeau L.J."/>
            <person name="Schratz L."/>
            <person name="Haridas S."/>
            <person name="Pangilinan J."/>
            <person name="Lipzen A."/>
            <person name="Na H."/>
            <person name="Yan M."/>
            <person name="Ng V."/>
            <person name="Grigoriev I.V."/>
            <person name="Spatafora J.W."/>
            <person name="Barlow D."/>
            <person name="Biffinger J."/>
            <person name="Kelley-Loughnane N."/>
            <person name="Varaljay V.A."/>
            <person name="Crookes-Goodson W.J."/>
        </authorList>
    </citation>
    <scope>NUCLEOTIDE SEQUENCE</scope>
    <source>
        <strain evidence="12">5307AH</strain>
    </source>
</reference>
<protein>
    <submittedName>
        <fullName evidence="12">A-factor processing enzyme</fullName>
    </submittedName>
</protein>
<comment type="caution">
    <text evidence="12">The sequence shown here is derived from an EMBL/GenBank/DDBJ whole genome shotgun (WGS) entry which is preliminary data.</text>
</comment>
<keyword evidence="4" id="KW-0378">Hydrolase</keyword>
<dbReference type="GO" id="GO:0051603">
    <property type="term" value="P:proteolysis involved in protein catabolic process"/>
    <property type="evidence" value="ECO:0007669"/>
    <property type="project" value="TreeGrafter"/>
</dbReference>
<feature type="domain" description="Peptidase M16 C-terminal" evidence="9">
    <location>
        <begin position="230"/>
        <end position="417"/>
    </location>
</feature>
<feature type="domain" description="Coenzyme PQQ synthesis protein F-like C-terminal lobe" evidence="11">
    <location>
        <begin position="816"/>
        <end position="914"/>
    </location>
</feature>
<accession>A0AAD9CX45</accession>
<organism evidence="12 13">
    <name type="scientific">Papiliotrema laurentii</name>
    <name type="common">Cryptococcus laurentii</name>
    <dbReference type="NCBI Taxonomy" id="5418"/>
    <lineage>
        <taxon>Eukaryota</taxon>
        <taxon>Fungi</taxon>
        <taxon>Dikarya</taxon>
        <taxon>Basidiomycota</taxon>
        <taxon>Agaricomycotina</taxon>
        <taxon>Tremellomycetes</taxon>
        <taxon>Tremellales</taxon>
        <taxon>Rhynchogastremaceae</taxon>
        <taxon>Papiliotrema</taxon>
    </lineage>
</organism>
<sequence length="1089" mass="123111">MLFSIWHYSPLNSSRLQPILLPEQPMMTNPFPPVPPIPTADGPVNLILPPTEDRAHRYFTLSNGLEVIVVSDPKADKAAASMDVGVGHLSDPVDLPGCAHFCEHLLFMGTKKYPEENAYQAYLSSHGGHSNAYTAMTSTVYYFDVAADALEGALDRFSGFFSEPLFNEDCTEREIQAVDSEHKKNIQSDMWRFFQLEKHLSKPNHPYNKFGTGNYKTLWSKPKEEGRDPRQQLIDWWAKYYCARRMKLAVVGKEDLDTLEQWVKARFESVPVRSEGLEPVGEEGVRIAFLDSPIGPEQMQTVTFTKPVQDTRGLEITFPFPDVEHLYKSKPHHYITHFVGHEGRGSILSCLKRRGWSNYLRAGLSNSAAGFNFLKITVDLTQSGLEHWKDVALIMFKYVNLLRAEPPSSAVFDEIKAIADISFRFAEKTKTGSYATALSTWMQKPLPREKIVSGVRLLEEFHPDEVSSTLQLLDPRKALVGVTSRALPKDVEGTFDEKEPIYGTEYTRIKFPEDLLKEAMTGAAIPDLHLPGQNPFIPERLDVEKFDVVEPAIRPELLRNTELSRLWYKRDDRFWLPKANVDILLHSPILNNTPRNAVLGRVLCDMFRDSITEDTYDADMAELSFSLYYGGETIGVAAGGFSDKLAVLLQTMLERFASFKVDPKRFPEIVDDIRMHWNNFPLGDPYRQIGYWHSYVQAQTVWTQKEKLKELDVLTAADVEVYAKEVLSRMFIETLIHGNTSSEGAQEIQDMVEKVFQSRALAEGEKSGPRALVLPPGSAHVWALDVPNKSEVNNAITYSLQIGDSSNRPLRAAVQLFAQIAHEPVFNQLRTKEQLGYIAQGYATHSVGIMSYRFIVQSERTPIYVETRIEAFLEYLKGYLEEMSEEEFEKHRAALIAKKEEKPKNLGEETRQFWTAIGDRFYEFAKNRTDVTYLKKATKQDVLDLLMTYLHPSSANRAKLSTHMRSQYKGIKFDMSSAQPLIEAFTKHAVVIDQAALQKLMATQPDLQSVKDFALAGIKSAEHLSEDAQKELQSVVDALKGIEGGKKDDEAVKLSEGNVFIEDIHAFKAGLIPSKAAMPLEPFGQVAKL</sequence>
<evidence type="ECO:0000259" key="11">
    <source>
        <dbReference type="Pfam" id="PF22456"/>
    </source>
</evidence>
<dbReference type="InterPro" id="IPR032632">
    <property type="entry name" value="Peptidase_M16_M"/>
</dbReference>
<evidence type="ECO:0000256" key="5">
    <source>
        <dbReference type="ARBA" id="ARBA00022833"/>
    </source>
</evidence>
<dbReference type="FunFam" id="3.30.830.10:FF:000005">
    <property type="entry name" value="nardilysin isoform X1"/>
    <property type="match status" value="1"/>
</dbReference>
<dbReference type="GO" id="GO:0005829">
    <property type="term" value="C:cytosol"/>
    <property type="evidence" value="ECO:0007669"/>
    <property type="project" value="TreeGrafter"/>
</dbReference>
<dbReference type="Pfam" id="PF05193">
    <property type="entry name" value="Peptidase_M16_C"/>
    <property type="match status" value="1"/>
</dbReference>
<name>A0AAD9CX45_PAPLA</name>
<dbReference type="PROSITE" id="PS00143">
    <property type="entry name" value="INSULINASE"/>
    <property type="match status" value="1"/>
</dbReference>
<evidence type="ECO:0000313" key="12">
    <source>
        <dbReference type="EMBL" id="KAK1923686.1"/>
    </source>
</evidence>
<keyword evidence="3" id="KW-0479">Metal-binding</keyword>
<dbReference type="FunFam" id="3.30.830.10:FF:000003">
    <property type="entry name" value="Insulin-degrading enzyme"/>
    <property type="match status" value="1"/>
</dbReference>
<comment type="similarity">
    <text evidence="1 7">Belongs to the peptidase M16 family.</text>
</comment>
<dbReference type="Proteomes" id="UP001182556">
    <property type="component" value="Unassembled WGS sequence"/>
</dbReference>
<feature type="domain" description="Peptidase M16 middle/third" evidence="10">
    <location>
        <begin position="423"/>
        <end position="710"/>
    </location>
</feature>
<evidence type="ECO:0000259" key="9">
    <source>
        <dbReference type="Pfam" id="PF05193"/>
    </source>
</evidence>
<dbReference type="GO" id="GO:0004222">
    <property type="term" value="F:metalloendopeptidase activity"/>
    <property type="evidence" value="ECO:0007669"/>
    <property type="project" value="InterPro"/>
</dbReference>
<dbReference type="SUPFAM" id="SSF63411">
    <property type="entry name" value="LuxS/MPP-like metallohydrolase"/>
    <property type="match status" value="4"/>
</dbReference>
<gene>
    <name evidence="12" type="ORF">DB88DRAFT_528689</name>
</gene>
<dbReference type="GO" id="GO:0046872">
    <property type="term" value="F:metal ion binding"/>
    <property type="evidence" value="ECO:0007669"/>
    <property type="project" value="UniProtKB-KW"/>
</dbReference>
<dbReference type="InterPro" id="IPR007863">
    <property type="entry name" value="Peptidase_M16_C"/>
</dbReference>
<evidence type="ECO:0000256" key="2">
    <source>
        <dbReference type="ARBA" id="ARBA00022670"/>
    </source>
</evidence>